<accession>A0A7W6S1X7</accession>
<gene>
    <name evidence="1" type="ORF">GGD88_003153</name>
</gene>
<dbReference type="EMBL" id="JACIGI010000036">
    <property type="protein sequence ID" value="MBB4287405.1"/>
    <property type="molecule type" value="Genomic_DNA"/>
</dbReference>
<protein>
    <submittedName>
        <fullName evidence="1">Uncharacterized protein</fullName>
    </submittedName>
</protein>
<name>A0A7W6S1X7_9PROT</name>
<comment type="caution">
    <text evidence="1">The sequence shown here is derived from an EMBL/GenBank/DDBJ whole genome shotgun (WGS) entry which is preliminary data.</text>
</comment>
<proteinExistence type="predicted"/>
<evidence type="ECO:0000313" key="1">
    <source>
        <dbReference type="EMBL" id="MBB4287405.1"/>
    </source>
</evidence>
<keyword evidence="2" id="KW-1185">Reference proteome</keyword>
<dbReference type="Proteomes" id="UP000555728">
    <property type="component" value="Unassembled WGS sequence"/>
</dbReference>
<evidence type="ECO:0000313" key="2">
    <source>
        <dbReference type="Proteomes" id="UP000555728"/>
    </source>
</evidence>
<reference evidence="1 2" key="1">
    <citation type="submission" date="2020-08" db="EMBL/GenBank/DDBJ databases">
        <title>Genome sequencing of Purple Non-Sulfur Bacteria from various extreme environments.</title>
        <authorList>
            <person name="Mayer M."/>
        </authorList>
    </citation>
    <scope>NUCLEOTIDE SEQUENCE [LARGE SCALE GENOMIC DNA]</scope>
    <source>
        <strain evidence="1 2">JA135</strain>
    </source>
</reference>
<dbReference type="AlphaFoldDB" id="A0A7W6S1X7"/>
<dbReference type="RefSeq" id="WP_184437118.1">
    <property type="nucleotide sequence ID" value="NZ_JACIGI010000036.1"/>
</dbReference>
<sequence>MEGQLAVLKAREEANRWFAISVAIAIAKRDPTAHRDTLEALAAAAFHLRTEGKEDAAEALDITATAFKALTQDGESDPVKVLLMKAFLHLDTPSDQQAALLSWLRSATADELSDQIHELLGRLSRTPPQGDA</sequence>
<organism evidence="1 2">
    <name type="scientific">Roseospira goensis</name>
    <dbReference type="NCBI Taxonomy" id="391922"/>
    <lineage>
        <taxon>Bacteria</taxon>
        <taxon>Pseudomonadati</taxon>
        <taxon>Pseudomonadota</taxon>
        <taxon>Alphaproteobacteria</taxon>
        <taxon>Rhodospirillales</taxon>
        <taxon>Rhodospirillaceae</taxon>
        <taxon>Roseospira</taxon>
    </lineage>
</organism>